<dbReference type="Proteomes" id="UP000249555">
    <property type="component" value="Unassembled WGS sequence"/>
</dbReference>
<name>A0A2W4YY84_9SPHN</name>
<protein>
    <submittedName>
        <fullName evidence="1">Uncharacterized protein</fullName>
    </submittedName>
</protein>
<dbReference type="EMBL" id="QFMX01000006">
    <property type="protein sequence ID" value="PZO74117.1"/>
    <property type="molecule type" value="Genomic_DNA"/>
</dbReference>
<gene>
    <name evidence="1" type="ORF">DI640_06940</name>
</gene>
<comment type="caution">
    <text evidence="1">The sequence shown here is derived from an EMBL/GenBank/DDBJ whole genome shotgun (WGS) entry which is preliminary data.</text>
</comment>
<evidence type="ECO:0000313" key="2">
    <source>
        <dbReference type="Proteomes" id="UP000249555"/>
    </source>
</evidence>
<sequence length="70" mass="7254">MDNKLHDQASTVTAEHGQVLVDGPDGVAVSLTPDAAVETSDRLLEAAVEAQGQILSKTLAEKEQAARKAG</sequence>
<organism evidence="1 2">
    <name type="scientific">Sphingomonas taxi</name>
    <dbReference type="NCBI Taxonomy" id="1549858"/>
    <lineage>
        <taxon>Bacteria</taxon>
        <taxon>Pseudomonadati</taxon>
        <taxon>Pseudomonadota</taxon>
        <taxon>Alphaproteobacteria</taxon>
        <taxon>Sphingomonadales</taxon>
        <taxon>Sphingomonadaceae</taxon>
        <taxon>Sphingomonas</taxon>
    </lineage>
</organism>
<dbReference type="AlphaFoldDB" id="A0A2W4YY84"/>
<accession>A0A2W4YY84</accession>
<evidence type="ECO:0000313" key="1">
    <source>
        <dbReference type="EMBL" id="PZO74117.1"/>
    </source>
</evidence>
<proteinExistence type="predicted"/>
<reference evidence="1 2" key="1">
    <citation type="submission" date="2017-08" db="EMBL/GenBank/DDBJ databases">
        <title>Infants hospitalized years apart are colonized by the same room-sourced microbial strains.</title>
        <authorList>
            <person name="Brooks B."/>
            <person name="Olm M.R."/>
            <person name="Firek B.A."/>
            <person name="Baker R."/>
            <person name="Thomas B.C."/>
            <person name="Morowitz M.J."/>
            <person name="Banfield J.F."/>
        </authorList>
    </citation>
    <scope>NUCLEOTIDE SEQUENCE [LARGE SCALE GENOMIC DNA]</scope>
    <source>
        <strain evidence="1">S2_018_000_R3_119</strain>
    </source>
</reference>